<evidence type="ECO:0000313" key="9">
    <source>
        <dbReference type="EnsemblMetazoa" id="MDOA000302-PB"/>
    </source>
</evidence>
<dbReference type="OrthoDB" id="6478931at2759"/>
<comment type="caution">
    <text evidence="8">Lacks conserved residue(s) required for the propagation of feature annotation.</text>
</comment>
<protein>
    <recommendedName>
        <fullName evidence="8">Gustatory receptor</fullName>
    </recommendedName>
</protein>
<evidence type="ECO:0000256" key="3">
    <source>
        <dbReference type="ARBA" id="ARBA00022692"/>
    </source>
</evidence>
<dbReference type="GO" id="GO:0043025">
    <property type="term" value="C:neuronal cell body"/>
    <property type="evidence" value="ECO:0007669"/>
    <property type="project" value="TreeGrafter"/>
</dbReference>
<evidence type="ECO:0000256" key="2">
    <source>
        <dbReference type="ARBA" id="ARBA00022475"/>
    </source>
</evidence>
<keyword evidence="3 8" id="KW-0812">Transmembrane</keyword>
<feature type="transmembrane region" description="Helical" evidence="8">
    <location>
        <begin position="92"/>
        <end position="109"/>
    </location>
</feature>
<dbReference type="STRING" id="7370.A0A1I8M1K4"/>
<dbReference type="GO" id="GO:0030425">
    <property type="term" value="C:dendrite"/>
    <property type="evidence" value="ECO:0007669"/>
    <property type="project" value="TreeGrafter"/>
</dbReference>
<evidence type="ECO:0000256" key="7">
    <source>
        <dbReference type="ARBA" id="ARBA00023224"/>
    </source>
</evidence>
<evidence type="ECO:0000256" key="8">
    <source>
        <dbReference type="RuleBase" id="RU363108"/>
    </source>
</evidence>
<evidence type="ECO:0000256" key="6">
    <source>
        <dbReference type="ARBA" id="ARBA00023170"/>
    </source>
</evidence>
<organism evidence="9">
    <name type="scientific">Musca domestica</name>
    <name type="common">House fly</name>
    <dbReference type="NCBI Taxonomy" id="7370"/>
    <lineage>
        <taxon>Eukaryota</taxon>
        <taxon>Metazoa</taxon>
        <taxon>Ecdysozoa</taxon>
        <taxon>Arthropoda</taxon>
        <taxon>Hexapoda</taxon>
        <taxon>Insecta</taxon>
        <taxon>Pterygota</taxon>
        <taxon>Neoptera</taxon>
        <taxon>Endopterygota</taxon>
        <taxon>Diptera</taxon>
        <taxon>Brachycera</taxon>
        <taxon>Muscomorpha</taxon>
        <taxon>Muscoidea</taxon>
        <taxon>Muscidae</taxon>
        <taxon>Musca</taxon>
    </lineage>
</organism>
<dbReference type="VEuPathDB" id="VectorBase:MDOMA2_010311"/>
<dbReference type="AlphaFoldDB" id="A0A1I8M1K4"/>
<feature type="transmembrane region" description="Helical" evidence="8">
    <location>
        <begin position="60"/>
        <end position="80"/>
    </location>
</feature>
<dbReference type="GO" id="GO:0030424">
    <property type="term" value="C:axon"/>
    <property type="evidence" value="ECO:0007669"/>
    <property type="project" value="TreeGrafter"/>
</dbReference>
<evidence type="ECO:0000256" key="5">
    <source>
        <dbReference type="ARBA" id="ARBA00023136"/>
    </source>
</evidence>
<keyword evidence="6 8" id="KW-0675">Receptor</keyword>
<dbReference type="GO" id="GO:0008049">
    <property type="term" value="P:male courtship behavior"/>
    <property type="evidence" value="ECO:0007669"/>
    <property type="project" value="TreeGrafter"/>
</dbReference>
<evidence type="ECO:0000256" key="4">
    <source>
        <dbReference type="ARBA" id="ARBA00022989"/>
    </source>
</evidence>
<keyword evidence="5 8" id="KW-0472">Membrane</keyword>
<feature type="transmembrane region" description="Helical" evidence="8">
    <location>
        <begin position="180"/>
        <end position="209"/>
    </location>
</feature>
<proteinExistence type="inferred from homology"/>
<comment type="function">
    <text evidence="8">Gustatory receptor which mediates acceptance or avoidance behavior, depending on its substrates.</text>
</comment>
<accession>A0A1I8M1K4</accession>
<dbReference type="Pfam" id="PF08395">
    <property type="entry name" value="7tm_7"/>
    <property type="match status" value="2"/>
</dbReference>
<keyword evidence="2 8" id="KW-1003">Cell membrane</keyword>
<keyword evidence="7 8" id="KW-0807">Transducer</keyword>
<dbReference type="PANTHER" id="PTHR21143">
    <property type="entry name" value="INVERTEBRATE GUSTATORY RECEPTOR"/>
    <property type="match status" value="1"/>
</dbReference>
<dbReference type="GO" id="GO:0007635">
    <property type="term" value="P:chemosensory behavior"/>
    <property type="evidence" value="ECO:0007669"/>
    <property type="project" value="TreeGrafter"/>
</dbReference>
<comment type="subcellular location">
    <subcellularLocation>
        <location evidence="1 8">Cell membrane</location>
        <topology evidence="1 8">Multi-pass membrane protein</topology>
    </subcellularLocation>
</comment>
<dbReference type="InterPro" id="IPR013604">
    <property type="entry name" value="7TM_chemorcpt"/>
</dbReference>
<dbReference type="GO" id="GO:0007165">
    <property type="term" value="P:signal transduction"/>
    <property type="evidence" value="ECO:0007669"/>
    <property type="project" value="UniProtKB-KW"/>
</dbReference>
<keyword evidence="4 8" id="KW-1133">Transmembrane helix</keyword>
<dbReference type="PANTHER" id="PTHR21143:SF128">
    <property type="entry name" value="GUSTATORY RECEPTOR FOR BITTER TASTE 66A"/>
    <property type="match status" value="1"/>
</dbReference>
<evidence type="ECO:0000256" key="1">
    <source>
        <dbReference type="ARBA" id="ARBA00004651"/>
    </source>
</evidence>
<reference evidence="9" key="1">
    <citation type="submission" date="2020-05" db="UniProtKB">
        <authorList>
            <consortium name="EnsemblMetazoa"/>
        </authorList>
    </citation>
    <scope>IDENTIFICATION</scope>
    <source>
        <strain evidence="9">Aabys</strain>
    </source>
</reference>
<dbReference type="EnsemblMetazoa" id="MDOA000302-RB">
    <property type="protein sequence ID" value="MDOA000302-PB"/>
    <property type="gene ID" value="MDOA000302"/>
</dbReference>
<dbReference type="VEuPathDB" id="VectorBase:MDOA000302"/>
<feature type="transmembrane region" description="Helical" evidence="8">
    <location>
        <begin position="331"/>
        <end position="355"/>
    </location>
</feature>
<name>A0A1I8M1K4_MUSDO</name>
<feature type="transmembrane region" description="Helical" evidence="8">
    <location>
        <begin position="389"/>
        <end position="408"/>
    </location>
</feature>
<gene>
    <name evidence="9" type="primary">101901270</name>
</gene>
<dbReference type="GO" id="GO:0005886">
    <property type="term" value="C:plasma membrane"/>
    <property type="evidence" value="ECO:0007669"/>
    <property type="project" value="UniProtKB-SubCell"/>
</dbReference>
<comment type="similarity">
    <text evidence="8">Belongs to the insect chemoreceptor superfamily. Gustatory receptor (GR) family.</text>
</comment>
<sequence length="461" mass="53382">MTRKPETLKPINRKQQYPPRPLLEEFSILFYIGKVMGINPQDLREFRKYRRLERSQTGDFYSIVVIVSVVMNFNLMVWVFHDPEYSVEKDNLTVAIGFVLTYFSLFIYLSDRITGLRNQDKFIELFENLQELEEELMEQGIRCNNNIIKYRVIFFIIMAAISETLVFVFTFAFLVDRDSWSAWLWTFTAVPTFCNSLDKIWFFGILLAIKKRFEALNNEFDNIAKKIENNLPLQKERKPIISAFRENKANKFNRKIHVQPVSKTDIPGIYLGEVIRNHAAFAPTTPSVRELKSSSPKPSIINEFGVLEDKFVKLCQLHNDLCMLAVDLNDLWAFPILALMGYGFFIITAQLYFFYCSNASQVNHLSLKLFNHVTSFNACGYFSLDMDTLFGFCGGISTYLIILIQFNIEQQQVKSASGSSKSTSPELIRNESLSNTLPHNITSLFVRLFQLDGDFTTDTLY</sequence>
<dbReference type="GO" id="GO:0050909">
    <property type="term" value="P:sensory perception of taste"/>
    <property type="evidence" value="ECO:0007669"/>
    <property type="project" value="InterPro"/>
</dbReference>
<feature type="transmembrane region" description="Helical" evidence="8">
    <location>
        <begin position="152"/>
        <end position="174"/>
    </location>
</feature>